<dbReference type="STRING" id="1036808.A0A0C3DD86"/>
<dbReference type="EMBL" id="KN822156">
    <property type="protein sequence ID" value="KIM54364.1"/>
    <property type="molecule type" value="Genomic_DNA"/>
</dbReference>
<dbReference type="InParanoid" id="A0A0C3DD86"/>
<proteinExistence type="predicted"/>
<keyword evidence="3" id="KW-1185">Reference proteome</keyword>
<dbReference type="CDD" id="cd11296">
    <property type="entry name" value="O-FucT_like"/>
    <property type="match status" value="1"/>
</dbReference>
<organism evidence="2 3">
    <name type="scientific">Scleroderma citrinum Foug A</name>
    <dbReference type="NCBI Taxonomy" id="1036808"/>
    <lineage>
        <taxon>Eukaryota</taxon>
        <taxon>Fungi</taxon>
        <taxon>Dikarya</taxon>
        <taxon>Basidiomycota</taxon>
        <taxon>Agaricomycotina</taxon>
        <taxon>Agaricomycetes</taxon>
        <taxon>Agaricomycetidae</taxon>
        <taxon>Boletales</taxon>
        <taxon>Sclerodermatineae</taxon>
        <taxon>Sclerodermataceae</taxon>
        <taxon>Scleroderma</taxon>
    </lineage>
</organism>
<accession>A0A0C3DD86</accession>
<dbReference type="Gene3D" id="3.40.50.11350">
    <property type="match status" value="1"/>
</dbReference>
<dbReference type="AlphaFoldDB" id="A0A0C3DD86"/>
<protein>
    <submittedName>
        <fullName evidence="2">Uncharacterized protein</fullName>
    </submittedName>
</protein>
<reference evidence="2 3" key="1">
    <citation type="submission" date="2014-04" db="EMBL/GenBank/DDBJ databases">
        <authorList>
            <consortium name="DOE Joint Genome Institute"/>
            <person name="Kuo A."/>
            <person name="Kohler A."/>
            <person name="Nagy L.G."/>
            <person name="Floudas D."/>
            <person name="Copeland A."/>
            <person name="Barry K.W."/>
            <person name="Cichocki N."/>
            <person name="Veneault-Fourrey C."/>
            <person name="LaButti K."/>
            <person name="Lindquist E.A."/>
            <person name="Lipzen A."/>
            <person name="Lundell T."/>
            <person name="Morin E."/>
            <person name="Murat C."/>
            <person name="Sun H."/>
            <person name="Tunlid A."/>
            <person name="Henrissat B."/>
            <person name="Grigoriev I.V."/>
            <person name="Hibbett D.S."/>
            <person name="Martin F."/>
            <person name="Nordberg H.P."/>
            <person name="Cantor M.N."/>
            <person name="Hua S.X."/>
        </authorList>
    </citation>
    <scope>NUCLEOTIDE SEQUENCE [LARGE SCALE GENOMIC DNA]</scope>
    <source>
        <strain evidence="2 3">Foug A</strain>
    </source>
</reference>
<reference evidence="3" key="2">
    <citation type="submission" date="2015-01" db="EMBL/GenBank/DDBJ databases">
        <title>Evolutionary Origins and Diversification of the Mycorrhizal Mutualists.</title>
        <authorList>
            <consortium name="DOE Joint Genome Institute"/>
            <consortium name="Mycorrhizal Genomics Consortium"/>
            <person name="Kohler A."/>
            <person name="Kuo A."/>
            <person name="Nagy L.G."/>
            <person name="Floudas D."/>
            <person name="Copeland A."/>
            <person name="Barry K.W."/>
            <person name="Cichocki N."/>
            <person name="Veneault-Fourrey C."/>
            <person name="LaButti K."/>
            <person name="Lindquist E.A."/>
            <person name="Lipzen A."/>
            <person name="Lundell T."/>
            <person name="Morin E."/>
            <person name="Murat C."/>
            <person name="Riley R."/>
            <person name="Ohm R."/>
            <person name="Sun H."/>
            <person name="Tunlid A."/>
            <person name="Henrissat B."/>
            <person name="Grigoriev I.V."/>
            <person name="Hibbett D.S."/>
            <person name="Martin F."/>
        </authorList>
    </citation>
    <scope>NUCLEOTIDE SEQUENCE [LARGE SCALE GENOMIC DNA]</scope>
    <source>
        <strain evidence="3">Foug A</strain>
    </source>
</reference>
<feature type="transmembrane region" description="Helical" evidence="1">
    <location>
        <begin position="26"/>
        <end position="44"/>
    </location>
</feature>
<keyword evidence="1" id="KW-0812">Transmembrane</keyword>
<evidence type="ECO:0000313" key="3">
    <source>
        <dbReference type="Proteomes" id="UP000053989"/>
    </source>
</evidence>
<dbReference type="OrthoDB" id="2559662at2759"/>
<evidence type="ECO:0000313" key="2">
    <source>
        <dbReference type="EMBL" id="KIM54364.1"/>
    </source>
</evidence>
<name>A0A0C3DD86_9AGAM</name>
<evidence type="ECO:0000256" key="1">
    <source>
        <dbReference type="SAM" id="Phobius"/>
    </source>
</evidence>
<sequence length="466" mass="53218">MAENVLPISSSRLTPGLPYGLTRRKLRFIGAIAVVSLVAFFILLKRHRKPPLYENFREVERHLPHYDIYEQNTTIKYFWAAQLMHGSGWGNVMQDYVMMALLAHAAGRSFVFADYVWNPDGSPYSHYNGKLIPSCIPLTALVGGPMVGGPMDSGDDTPLSVNEHFFKKICPNPTVIRVEDVNTPNMRFSETAPVTETFDTWVETIKAIDDPCLMLNPSSHHVFDNWIFGQKKRMLPLWPTITHSPILTRWDWSPLIHSAYSRNRHLFERFPSSRLTQFIGTPDLPGPEDPSTAIKGLLAIHVRRGDFEEHCRTLAVWGADWHAWNSFPEFIDQFEKPKDTGPEESTNIYLDHCYPSTQQIVDKVNRVRQESQPTHDLKYLYIMTNGPATWVEELKIALAEGVAWESIKSSQDLDLTWEENFVAHAVDMFVAQRAEMIIGNGWSSLTSNVVMLRMAHGLSTDSNRFW</sequence>
<dbReference type="HOGENOM" id="CLU_014826_0_0_1"/>
<keyword evidence="1" id="KW-0472">Membrane</keyword>
<dbReference type="Proteomes" id="UP000053989">
    <property type="component" value="Unassembled WGS sequence"/>
</dbReference>
<keyword evidence="1" id="KW-1133">Transmembrane helix</keyword>
<gene>
    <name evidence="2" type="ORF">SCLCIDRAFT_1222064</name>
</gene>